<dbReference type="Bgee" id="ENSOANG00000030661">
    <property type="expression patterns" value="Expressed in testis"/>
</dbReference>
<feature type="compositionally biased region" description="Basic and acidic residues" evidence="1">
    <location>
        <begin position="41"/>
        <end position="53"/>
    </location>
</feature>
<feature type="region of interest" description="Disordered" evidence="1">
    <location>
        <begin position="26"/>
        <end position="53"/>
    </location>
</feature>
<protein>
    <submittedName>
        <fullName evidence="2">Uncharacterized protein</fullName>
    </submittedName>
</protein>
<evidence type="ECO:0000256" key="1">
    <source>
        <dbReference type="SAM" id="MobiDB-lite"/>
    </source>
</evidence>
<dbReference type="InterPro" id="IPR029171">
    <property type="entry name" value="DUF4638"/>
</dbReference>
<dbReference type="Pfam" id="PF15472">
    <property type="entry name" value="DUF4638"/>
    <property type="match status" value="1"/>
</dbReference>
<feature type="region of interest" description="Disordered" evidence="1">
    <location>
        <begin position="92"/>
        <end position="159"/>
    </location>
</feature>
<proteinExistence type="predicted"/>
<feature type="compositionally biased region" description="Basic and acidic residues" evidence="1">
    <location>
        <begin position="99"/>
        <end position="123"/>
    </location>
</feature>
<sequence>MASSGVTYQVWTILRKQKLPTPLVSETGERMSRGGSSGIKMTERSRRTSEERRLSDATRVLEWFERRRNKAMLNSNKKESVVNSNRKTSLKWTLQDTSGARDRNRTDLSRSCSRETRISDPRSPKRASIVSDQRSIKDSLDEASSPRQSSTRPQSCGRCSFSKGLDPNMLLMQDATLGFPSFRKAAQKERSTRGFVLPDSTSGFPTFERRLKDILEKREAQKHQDATAQVQMKPEEILSCRYLRLSKNNIKTLVKLCKDAGMNIEIHPHMTESELNAKTIFNRNPSPSFLTQVCLLNTILQRNKPRHKNTSDLLGAPTVEVGLAHS</sequence>
<dbReference type="Ensembl" id="ENSOANT00000042126.2">
    <property type="protein sequence ID" value="ENSOANP00000032879.2"/>
    <property type="gene ID" value="ENSOANG00000030661.2"/>
</dbReference>
<keyword evidence="3" id="KW-1185">Reference proteome</keyword>
<dbReference type="GeneTree" id="ENSGT00390000014556"/>
<dbReference type="Proteomes" id="UP000002279">
    <property type="component" value="Chromosome 11"/>
</dbReference>
<dbReference type="FunCoup" id="K7EH72">
    <property type="interactions" value="2"/>
</dbReference>
<dbReference type="HOGENOM" id="CLU_093507_0_0_1"/>
<reference evidence="2" key="3">
    <citation type="submission" date="2025-09" db="UniProtKB">
        <authorList>
            <consortium name="Ensembl"/>
        </authorList>
    </citation>
    <scope>IDENTIFICATION</scope>
    <source>
        <strain evidence="2">Glennie</strain>
    </source>
</reference>
<organism evidence="2 3">
    <name type="scientific">Ornithorhynchus anatinus</name>
    <name type="common">Duckbill platypus</name>
    <dbReference type="NCBI Taxonomy" id="9258"/>
    <lineage>
        <taxon>Eukaryota</taxon>
        <taxon>Metazoa</taxon>
        <taxon>Chordata</taxon>
        <taxon>Craniata</taxon>
        <taxon>Vertebrata</taxon>
        <taxon>Euteleostomi</taxon>
        <taxon>Mammalia</taxon>
        <taxon>Monotremata</taxon>
        <taxon>Ornithorhynchidae</taxon>
        <taxon>Ornithorhynchus</taxon>
    </lineage>
</organism>
<evidence type="ECO:0000313" key="3">
    <source>
        <dbReference type="Proteomes" id="UP000002279"/>
    </source>
</evidence>
<accession>K7EH72</accession>
<dbReference type="InParanoid" id="K7EH72"/>
<dbReference type="eggNOG" id="ENOG502SG7H">
    <property type="taxonomic scope" value="Eukaryota"/>
</dbReference>
<gene>
    <name evidence="2" type="primary">C11H16orf78</name>
</gene>
<feature type="compositionally biased region" description="Low complexity" evidence="1">
    <location>
        <begin position="145"/>
        <end position="155"/>
    </location>
</feature>
<evidence type="ECO:0000313" key="2">
    <source>
        <dbReference type="Ensembl" id="ENSOANP00000032879.2"/>
    </source>
</evidence>
<dbReference type="AlphaFoldDB" id="K7EH72"/>
<dbReference type="OMA" id="WFERRRN"/>
<name>K7EH72_ORNAN</name>
<reference evidence="2" key="2">
    <citation type="submission" date="2025-08" db="UniProtKB">
        <authorList>
            <consortium name="Ensembl"/>
        </authorList>
    </citation>
    <scope>IDENTIFICATION</scope>
    <source>
        <strain evidence="2">Glennie</strain>
    </source>
</reference>
<dbReference type="PANTHER" id="PTHR35679:SF1">
    <property type="entry name" value="RIKEN CDNA 4933402J07 GENE"/>
    <property type="match status" value="1"/>
</dbReference>
<dbReference type="PANTHER" id="PTHR35679">
    <property type="entry name" value="RIKEN CDNA 4933402J07 GENE"/>
    <property type="match status" value="1"/>
</dbReference>
<reference evidence="2 3" key="1">
    <citation type="journal article" date="2008" name="Nature">
        <title>Genome analysis of the platypus reveals unique signatures of evolution.</title>
        <authorList>
            <person name="Warren W.C."/>
            <person name="Hillier L.W."/>
            <person name="Marshall Graves J.A."/>
            <person name="Birney E."/>
            <person name="Ponting C.P."/>
            <person name="Grutzner F."/>
            <person name="Belov K."/>
            <person name="Miller W."/>
            <person name="Clarke L."/>
            <person name="Chinwalla A.T."/>
            <person name="Yang S.P."/>
            <person name="Heger A."/>
            <person name="Locke D.P."/>
            <person name="Miethke P."/>
            <person name="Waters P.D."/>
            <person name="Veyrunes F."/>
            <person name="Fulton L."/>
            <person name="Fulton B."/>
            <person name="Graves T."/>
            <person name="Wallis J."/>
            <person name="Puente X.S."/>
            <person name="Lopez-Otin C."/>
            <person name="Ordonez G.R."/>
            <person name="Eichler E.E."/>
            <person name="Chen L."/>
            <person name="Cheng Z."/>
            <person name="Deakin J.E."/>
            <person name="Alsop A."/>
            <person name="Thompson K."/>
            <person name="Kirby P."/>
            <person name="Papenfuss A.T."/>
            <person name="Wakefield M.J."/>
            <person name="Olender T."/>
            <person name="Lancet D."/>
            <person name="Huttley G.A."/>
            <person name="Smit A.F."/>
            <person name="Pask A."/>
            <person name="Temple-Smith P."/>
            <person name="Batzer M.A."/>
            <person name="Walker J.A."/>
            <person name="Konkel M.K."/>
            <person name="Harris R.S."/>
            <person name="Whittington C.M."/>
            <person name="Wong E.S."/>
            <person name="Gemmell N.J."/>
            <person name="Buschiazzo E."/>
            <person name="Vargas Jentzsch I.M."/>
            <person name="Merkel A."/>
            <person name="Schmitz J."/>
            <person name="Zemann A."/>
            <person name="Churakov G."/>
            <person name="Kriegs J.O."/>
            <person name="Brosius J."/>
            <person name="Murchison E.P."/>
            <person name="Sachidanandam R."/>
            <person name="Smith C."/>
            <person name="Hannon G.J."/>
            <person name="Tsend-Ayush E."/>
            <person name="McMillan D."/>
            <person name="Attenborough R."/>
            <person name="Rens W."/>
            <person name="Ferguson-Smith M."/>
            <person name="Lefevre C.M."/>
            <person name="Sharp J.A."/>
            <person name="Nicholas K.R."/>
            <person name="Ray D.A."/>
            <person name="Kube M."/>
            <person name="Reinhardt R."/>
            <person name="Pringle T.H."/>
            <person name="Taylor J."/>
            <person name="Jones R.C."/>
            <person name="Nixon B."/>
            <person name="Dacheux J.L."/>
            <person name="Niwa H."/>
            <person name="Sekita Y."/>
            <person name="Huang X."/>
            <person name="Stark A."/>
            <person name="Kheradpour P."/>
            <person name="Kellis M."/>
            <person name="Flicek P."/>
            <person name="Chen Y."/>
            <person name="Webber C."/>
            <person name="Hardison R."/>
            <person name="Nelson J."/>
            <person name="Hallsworth-Pepin K."/>
            <person name="Delehaunty K."/>
            <person name="Markovic C."/>
            <person name="Minx P."/>
            <person name="Feng Y."/>
            <person name="Kremitzki C."/>
            <person name="Mitreva M."/>
            <person name="Glasscock J."/>
            <person name="Wylie T."/>
            <person name="Wohldmann P."/>
            <person name="Thiru P."/>
            <person name="Nhan M.N."/>
            <person name="Pohl C.S."/>
            <person name="Smith S.M."/>
            <person name="Hou S."/>
            <person name="Nefedov M."/>
            <person name="de Jong P.J."/>
            <person name="Renfree M.B."/>
            <person name="Mardis E.R."/>
            <person name="Wilson R.K."/>
        </authorList>
    </citation>
    <scope>NUCLEOTIDE SEQUENCE [LARGE SCALE GENOMIC DNA]</scope>
    <source>
        <strain evidence="2 3">Glennie</strain>
    </source>
</reference>